<reference evidence="7 8" key="1">
    <citation type="submission" date="2020-03" db="EMBL/GenBank/DDBJ databases">
        <title>Genomic Encyclopedia of Type Strains, Phase IV (KMG-IV): sequencing the most valuable type-strain genomes for metagenomic binning, comparative biology and taxonomic classification.</title>
        <authorList>
            <person name="Goeker M."/>
        </authorList>
    </citation>
    <scope>NUCLEOTIDE SEQUENCE [LARGE SCALE GENOMIC DNA]</scope>
    <source>
        <strain evidence="7 8">DSM 19867</strain>
    </source>
</reference>
<feature type="transmembrane region" description="Helical" evidence="6">
    <location>
        <begin position="90"/>
        <end position="108"/>
    </location>
</feature>
<dbReference type="PANTHER" id="PTHR10057">
    <property type="entry name" value="PERIPHERAL-TYPE BENZODIAZEPINE RECEPTOR"/>
    <property type="match status" value="1"/>
</dbReference>
<sequence length="165" mass="18722">MSTHSVSRPSQGLSILFLSGFLLFTLAIGWTGGAVTAPNIPTWYAGLAKPSFNPPNWLFMPVWTTLYVLMAIAAWRIWRRLGIGNFTMALWLFQLTLNFAWSFIFFGAHQPMAAFFELTVMWVAILLTMIAFLRIDTLAGLLLLPYLAWVSFAGVLNFWIWQLNP</sequence>
<evidence type="ECO:0000256" key="1">
    <source>
        <dbReference type="ARBA" id="ARBA00004141"/>
    </source>
</evidence>
<name>A0A846MY03_9PROT</name>
<evidence type="ECO:0000313" key="7">
    <source>
        <dbReference type="EMBL" id="NIK88266.1"/>
    </source>
</evidence>
<dbReference type="InterPro" id="IPR038330">
    <property type="entry name" value="TspO/MBR-related_sf"/>
</dbReference>
<gene>
    <name evidence="7" type="ORF">FHS83_001584</name>
</gene>
<dbReference type="GO" id="GO:0016020">
    <property type="term" value="C:membrane"/>
    <property type="evidence" value="ECO:0007669"/>
    <property type="project" value="UniProtKB-SubCell"/>
</dbReference>
<keyword evidence="5 6" id="KW-0472">Membrane</keyword>
<accession>A0A846MY03</accession>
<dbReference type="AlphaFoldDB" id="A0A846MY03"/>
<dbReference type="PIRSF" id="PIRSF005859">
    <property type="entry name" value="PBR"/>
    <property type="match status" value="1"/>
</dbReference>
<keyword evidence="4 6" id="KW-1133">Transmembrane helix</keyword>
<evidence type="ECO:0000313" key="8">
    <source>
        <dbReference type="Proteomes" id="UP000570514"/>
    </source>
</evidence>
<protein>
    <submittedName>
        <fullName evidence="7">Tryptophan-rich sensory protein</fullName>
    </submittedName>
</protein>
<dbReference type="Proteomes" id="UP000570514">
    <property type="component" value="Unassembled WGS sequence"/>
</dbReference>
<dbReference type="RefSeq" id="WP_167082457.1">
    <property type="nucleotide sequence ID" value="NZ_BAAADC010000001.1"/>
</dbReference>
<feature type="transmembrane region" description="Helical" evidence="6">
    <location>
        <begin position="114"/>
        <end position="133"/>
    </location>
</feature>
<keyword evidence="3 6" id="KW-0812">Transmembrane</keyword>
<dbReference type="Pfam" id="PF03073">
    <property type="entry name" value="TspO_MBR"/>
    <property type="match status" value="1"/>
</dbReference>
<evidence type="ECO:0000256" key="4">
    <source>
        <dbReference type="ARBA" id="ARBA00022989"/>
    </source>
</evidence>
<evidence type="ECO:0000256" key="2">
    <source>
        <dbReference type="ARBA" id="ARBA00007524"/>
    </source>
</evidence>
<evidence type="ECO:0000256" key="6">
    <source>
        <dbReference type="SAM" id="Phobius"/>
    </source>
</evidence>
<dbReference type="InterPro" id="IPR004307">
    <property type="entry name" value="TspO_MBR"/>
</dbReference>
<feature type="transmembrane region" description="Helical" evidence="6">
    <location>
        <begin position="57"/>
        <end position="78"/>
    </location>
</feature>
<feature type="transmembrane region" description="Helical" evidence="6">
    <location>
        <begin position="140"/>
        <end position="161"/>
    </location>
</feature>
<dbReference type="EMBL" id="JAASRM010000001">
    <property type="protein sequence ID" value="NIK88266.1"/>
    <property type="molecule type" value="Genomic_DNA"/>
</dbReference>
<feature type="transmembrane region" description="Helical" evidence="6">
    <location>
        <begin position="12"/>
        <end position="37"/>
    </location>
</feature>
<proteinExistence type="inferred from homology"/>
<keyword evidence="8" id="KW-1185">Reference proteome</keyword>
<dbReference type="GO" id="GO:0033013">
    <property type="term" value="P:tetrapyrrole metabolic process"/>
    <property type="evidence" value="ECO:0007669"/>
    <property type="project" value="UniProtKB-ARBA"/>
</dbReference>
<dbReference type="Gene3D" id="1.20.1260.100">
    <property type="entry name" value="TspO/MBR protein"/>
    <property type="match status" value="1"/>
</dbReference>
<comment type="subcellular location">
    <subcellularLocation>
        <location evidence="1">Membrane</location>
        <topology evidence="1">Multi-pass membrane protein</topology>
    </subcellularLocation>
</comment>
<organism evidence="7 8">
    <name type="scientific">Rhizomicrobium palustre</name>
    <dbReference type="NCBI Taxonomy" id="189966"/>
    <lineage>
        <taxon>Bacteria</taxon>
        <taxon>Pseudomonadati</taxon>
        <taxon>Pseudomonadota</taxon>
        <taxon>Alphaproteobacteria</taxon>
        <taxon>Micropepsales</taxon>
        <taxon>Micropepsaceae</taxon>
        <taxon>Rhizomicrobium</taxon>
    </lineage>
</organism>
<evidence type="ECO:0000256" key="3">
    <source>
        <dbReference type="ARBA" id="ARBA00022692"/>
    </source>
</evidence>
<comment type="caution">
    <text evidence="7">The sequence shown here is derived from an EMBL/GenBank/DDBJ whole genome shotgun (WGS) entry which is preliminary data.</text>
</comment>
<dbReference type="CDD" id="cd15904">
    <property type="entry name" value="TSPO_MBR"/>
    <property type="match status" value="1"/>
</dbReference>
<dbReference type="FunFam" id="1.20.1260.100:FF:000001">
    <property type="entry name" value="translocator protein 2"/>
    <property type="match status" value="1"/>
</dbReference>
<dbReference type="PANTHER" id="PTHR10057:SF0">
    <property type="entry name" value="TRANSLOCATOR PROTEIN"/>
    <property type="match status" value="1"/>
</dbReference>
<evidence type="ECO:0000256" key="5">
    <source>
        <dbReference type="ARBA" id="ARBA00023136"/>
    </source>
</evidence>
<comment type="similarity">
    <text evidence="2">Belongs to the TspO/BZRP family.</text>
</comment>